<dbReference type="PROSITE" id="PS50943">
    <property type="entry name" value="HTH_CROC1"/>
    <property type="match status" value="1"/>
</dbReference>
<dbReference type="SMART" id="SM00530">
    <property type="entry name" value="HTH_XRE"/>
    <property type="match status" value="1"/>
</dbReference>
<feature type="region of interest" description="Disordered" evidence="2">
    <location>
        <begin position="340"/>
        <end position="413"/>
    </location>
</feature>
<dbReference type="SUPFAM" id="SSF47413">
    <property type="entry name" value="lambda repressor-like DNA-binding domains"/>
    <property type="match status" value="1"/>
</dbReference>
<dbReference type="EMBL" id="JANUAE010000004">
    <property type="protein sequence ID" value="MCS3709941.1"/>
    <property type="molecule type" value="Genomic_DNA"/>
</dbReference>
<evidence type="ECO:0000313" key="4">
    <source>
        <dbReference type="EMBL" id="MCS3709941.1"/>
    </source>
</evidence>
<reference evidence="4" key="1">
    <citation type="submission" date="2022-08" db="EMBL/GenBank/DDBJ databases">
        <title>Genomic Encyclopedia of Type Strains, Phase V (KMG-V): Genome sequencing to study the core and pangenomes of soil and plant-associated prokaryotes.</title>
        <authorList>
            <person name="Whitman W."/>
        </authorList>
    </citation>
    <scope>NUCLEOTIDE SEQUENCE</scope>
    <source>
        <strain evidence="4">SP3049</strain>
    </source>
</reference>
<dbReference type="InterPro" id="IPR001387">
    <property type="entry name" value="Cro/C1-type_HTH"/>
</dbReference>
<protein>
    <submittedName>
        <fullName evidence="4">Zn-dependent peptidase ImmA (M78 family)/DNA-binding XRE family transcriptional regulator</fullName>
    </submittedName>
</protein>
<sequence>MEARENVKGDRIRQLRLARGMTQADLAEATGDLVSKQMISRYERGESRPSPSVLEGLAEAFDVRAADLFREPVAEVTFDAYRKYKRLGKRKQEQIERRVERELERRIRLQDLLGQIREAPIPSREWEVASPEDAEEAAEALRRRWQLGLAPIANVTEVLEGHHVHVIKISGFDDFDGLSARAWDEGELLAAAVIYGGGRAGERQRLTLAHELAHLVLDTESLPAEDPDEFDAEDAVFRMGAAFLAPRDPLLRDVGQKRQSIQLQELLLLKEEYGMSIQALLYRLKDLEVISEYHHKQWSIKINQQGWRTSEPEELPPERPKWLRRSTYRAYSEGLISEEKAKQILGESPDGEESSPTLTQRRSLMELPVEQRRQVLAKQAEEMKGHYEETRSGRTGEQGGAVYDYDTGEETGG</sequence>
<dbReference type="InterPro" id="IPR052345">
    <property type="entry name" value="Rad_response_metalloprotease"/>
</dbReference>
<dbReference type="PANTHER" id="PTHR43236">
    <property type="entry name" value="ANTITOXIN HIGA1"/>
    <property type="match status" value="1"/>
</dbReference>
<comment type="similarity">
    <text evidence="1">Belongs to the short-chain fatty acyl-CoA assimilation regulator (ScfR) family.</text>
</comment>
<proteinExistence type="inferred from homology"/>
<accession>A0A9X2Q5R8</accession>
<comment type="caution">
    <text evidence="4">The sequence shown here is derived from an EMBL/GenBank/DDBJ whole genome shotgun (WGS) entry which is preliminary data.</text>
</comment>
<dbReference type="InterPro" id="IPR010982">
    <property type="entry name" value="Lambda_DNA-bd_dom_sf"/>
</dbReference>
<feature type="compositionally biased region" description="Basic and acidic residues" evidence="2">
    <location>
        <begin position="369"/>
        <end position="394"/>
    </location>
</feature>
<dbReference type="GO" id="GO:0003677">
    <property type="term" value="F:DNA binding"/>
    <property type="evidence" value="ECO:0007669"/>
    <property type="project" value="InterPro"/>
</dbReference>
<name>A0A9X2Q5R8_9BACT</name>
<dbReference type="Gene3D" id="1.10.10.2910">
    <property type="match status" value="1"/>
</dbReference>
<dbReference type="Proteomes" id="UP001155057">
    <property type="component" value="Unassembled WGS sequence"/>
</dbReference>
<evidence type="ECO:0000259" key="3">
    <source>
        <dbReference type="PROSITE" id="PS50943"/>
    </source>
</evidence>
<dbReference type="CDD" id="cd00093">
    <property type="entry name" value="HTH_XRE"/>
    <property type="match status" value="1"/>
</dbReference>
<feature type="domain" description="HTH cro/C1-type" evidence="3">
    <location>
        <begin position="12"/>
        <end position="68"/>
    </location>
</feature>
<dbReference type="AlphaFoldDB" id="A0A9X2Q5R8"/>
<dbReference type="Gene3D" id="1.10.260.40">
    <property type="entry name" value="lambda repressor-like DNA-binding domains"/>
    <property type="match status" value="1"/>
</dbReference>
<dbReference type="InterPro" id="IPR010359">
    <property type="entry name" value="IrrE_HExxH"/>
</dbReference>
<evidence type="ECO:0000256" key="1">
    <source>
        <dbReference type="ARBA" id="ARBA00007227"/>
    </source>
</evidence>
<dbReference type="PANTHER" id="PTHR43236:SF1">
    <property type="entry name" value="BLL7220 PROTEIN"/>
    <property type="match status" value="1"/>
</dbReference>
<organism evidence="4 5">
    <name type="scientific">Salinibacter ruber</name>
    <dbReference type="NCBI Taxonomy" id="146919"/>
    <lineage>
        <taxon>Bacteria</taxon>
        <taxon>Pseudomonadati</taxon>
        <taxon>Rhodothermota</taxon>
        <taxon>Rhodothermia</taxon>
        <taxon>Rhodothermales</taxon>
        <taxon>Salinibacteraceae</taxon>
        <taxon>Salinibacter</taxon>
    </lineage>
</organism>
<evidence type="ECO:0000256" key="2">
    <source>
        <dbReference type="SAM" id="MobiDB-lite"/>
    </source>
</evidence>
<dbReference type="RefSeq" id="WP_259123920.1">
    <property type="nucleotide sequence ID" value="NZ_JANTZO010000005.1"/>
</dbReference>
<dbReference type="Pfam" id="PF06114">
    <property type="entry name" value="Peptidase_M78"/>
    <property type="match status" value="1"/>
</dbReference>
<gene>
    <name evidence="4" type="ORF">GGP61_001545</name>
</gene>
<evidence type="ECO:0000313" key="5">
    <source>
        <dbReference type="Proteomes" id="UP001155057"/>
    </source>
</evidence>
<dbReference type="Pfam" id="PF01381">
    <property type="entry name" value="HTH_3"/>
    <property type="match status" value="1"/>
</dbReference>